<accession>A0A941D2X7</accession>
<dbReference type="SUPFAM" id="SSF51126">
    <property type="entry name" value="Pectin lyase-like"/>
    <property type="match status" value="1"/>
</dbReference>
<keyword evidence="1" id="KW-0732">Signal</keyword>
<keyword evidence="4" id="KW-1185">Reference proteome</keyword>
<dbReference type="InterPro" id="IPR022442">
    <property type="entry name" value="SO_2930-like_dom"/>
</dbReference>
<proteinExistence type="predicted"/>
<dbReference type="AlphaFoldDB" id="A0A941D2X7"/>
<feature type="domain" description="Right handed beta helix" evidence="2">
    <location>
        <begin position="95"/>
        <end position="242"/>
    </location>
</feature>
<feature type="chain" id="PRO_5036862625" evidence="1">
    <location>
        <begin position="25"/>
        <end position="408"/>
    </location>
</feature>
<protein>
    <submittedName>
        <fullName evidence="3">Right-handed parallel beta-helix repeat-containing protein</fullName>
    </submittedName>
</protein>
<dbReference type="InterPro" id="IPR006626">
    <property type="entry name" value="PbH1"/>
</dbReference>
<dbReference type="NCBIfam" id="TIGR03805">
    <property type="entry name" value="beta_helix_1"/>
    <property type="match status" value="1"/>
</dbReference>
<evidence type="ECO:0000313" key="3">
    <source>
        <dbReference type="EMBL" id="MBR7620399.1"/>
    </source>
</evidence>
<dbReference type="EMBL" id="JAGSGD010000001">
    <property type="protein sequence ID" value="MBR7620399.1"/>
    <property type="molecule type" value="Genomic_DNA"/>
</dbReference>
<evidence type="ECO:0000313" key="4">
    <source>
        <dbReference type="Proteomes" id="UP000622580"/>
    </source>
</evidence>
<reference evidence="3" key="1">
    <citation type="submission" date="2021-04" db="EMBL/GenBank/DDBJ databases">
        <title>Draft genome assembly of strain Phenylobacterium sp. 20VBR1 using MiniION and Illumina platforms.</title>
        <authorList>
            <person name="Thomas F.A."/>
            <person name="Krishnan K.P."/>
            <person name="Sinha R.K."/>
        </authorList>
    </citation>
    <scope>NUCLEOTIDE SEQUENCE</scope>
    <source>
        <strain evidence="3">20VBR1</strain>
    </source>
</reference>
<dbReference type="SMART" id="SM00710">
    <property type="entry name" value="PbH1"/>
    <property type="match status" value="7"/>
</dbReference>
<dbReference type="InterPro" id="IPR039448">
    <property type="entry name" value="Beta_helix"/>
</dbReference>
<dbReference type="InterPro" id="IPR012334">
    <property type="entry name" value="Pectin_lyas_fold"/>
</dbReference>
<sequence length="408" mass="42172">MAYSNATIWGAALAAVLLASTAQAKTLDVAAGPDAQERLQTALLDAKPGDVVSLGAGKFDFTDGLSLDVDNVTVAGAGQGKTILSFAGQKSAGEGLLVTSDGVTIRDLTMQDTKGDGVKSKGADRISFVALTVEWTGGPKETNGAYGVYPVASTNVLIDKVTVRGASDAGIYVGQSKNIIVRNSRAEFNVAGIEIENSTDADVHDNVATHNTGGILVFDLPGLPVMGGHSTRIYGNQVVDNDTANFAPKGNIVAAVPMGVGVMLMANRDVHVFDNDISGNQTSAVMLIAFSRSFDDKAYNPLPRDIVVRDNRLGRNGWLPSLPGGKMLAQAMGGSVPPVLWDGITSYPGIEGPAPRLYLKDGPVLNLNLAKPGAVETAKPSVTPSLGTPGLPERAAVVLPAGQDKPAS</sequence>
<dbReference type="InterPro" id="IPR011050">
    <property type="entry name" value="Pectin_lyase_fold/virulence"/>
</dbReference>
<evidence type="ECO:0000256" key="1">
    <source>
        <dbReference type="SAM" id="SignalP"/>
    </source>
</evidence>
<evidence type="ECO:0000259" key="2">
    <source>
        <dbReference type="Pfam" id="PF13229"/>
    </source>
</evidence>
<dbReference type="RefSeq" id="WP_215341137.1">
    <property type="nucleotide sequence ID" value="NZ_JAGSGD010000001.1"/>
</dbReference>
<name>A0A941D2X7_9CAUL</name>
<gene>
    <name evidence="3" type="ORF">JKL49_13470</name>
</gene>
<feature type="signal peptide" evidence="1">
    <location>
        <begin position="1"/>
        <end position="24"/>
    </location>
</feature>
<dbReference type="Gene3D" id="2.160.20.10">
    <property type="entry name" value="Single-stranded right-handed beta-helix, Pectin lyase-like"/>
    <property type="match status" value="1"/>
</dbReference>
<dbReference type="Proteomes" id="UP000622580">
    <property type="component" value="Unassembled WGS sequence"/>
</dbReference>
<comment type="caution">
    <text evidence="3">The sequence shown here is derived from an EMBL/GenBank/DDBJ whole genome shotgun (WGS) entry which is preliminary data.</text>
</comment>
<organism evidence="3 4">
    <name type="scientific">Phenylobacterium glaciei</name>
    <dbReference type="NCBI Taxonomy" id="2803784"/>
    <lineage>
        <taxon>Bacteria</taxon>
        <taxon>Pseudomonadati</taxon>
        <taxon>Pseudomonadota</taxon>
        <taxon>Alphaproteobacteria</taxon>
        <taxon>Caulobacterales</taxon>
        <taxon>Caulobacteraceae</taxon>
        <taxon>Phenylobacterium</taxon>
    </lineage>
</organism>
<dbReference type="Pfam" id="PF13229">
    <property type="entry name" value="Beta_helix"/>
    <property type="match status" value="1"/>
</dbReference>